<proteinExistence type="predicted"/>
<dbReference type="PROSITE" id="PS50983">
    <property type="entry name" value="FE_B12_PBP"/>
    <property type="match status" value="1"/>
</dbReference>
<dbReference type="AlphaFoldDB" id="A0A1W1HCZ0"/>
<evidence type="ECO:0000313" key="3">
    <source>
        <dbReference type="EMBL" id="SLM30245.1"/>
    </source>
</evidence>
<reference evidence="3 4" key="1">
    <citation type="submission" date="2017-03" db="EMBL/GenBank/DDBJ databases">
        <authorList>
            <person name="Afonso C.L."/>
            <person name="Miller P.J."/>
            <person name="Scott M.A."/>
            <person name="Spackman E."/>
            <person name="Goraichik I."/>
            <person name="Dimitrov K.M."/>
            <person name="Suarez D.L."/>
            <person name="Swayne D.E."/>
        </authorList>
    </citation>
    <scope>NUCLEOTIDE SEQUENCE [LARGE SCALE GENOMIC DNA]</scope>
    <source>
        <strain evidence="3">PRJEB14757</strain>
    </source>
</reference>
<organism evidence="3 4">
    <name type="scientific">Desulfamplus magnetovallimortis</name>
    <dbReference type="NCBI Taxonomy" id="1246637"/>
    <lineage>
        <taxon>Bacteria</taxon>
        <taxon>Pseudomonadati</taxon>
        <taxon>Thermodesulfobacteriota</taxon>
        <taxon>Desulfobacteria</taxon>
        <taxon>Desulfobacterales</taxon>
        <taxon>Desulfobacteraceae</taxon>
        <taxon>Desulfamplus</taxon>
    </lineage>
</organism>
<feature type="domain" description="Fe/B12 periplasmic-binding" evidence="2">
    <location>
        <begin position="92"/>
        <end position="352"/>
    </location>
</feature>
<dbReference type="SUPFAM" id="SSF53807">
    <property type="entry name" value="Helical backbone' metal receptor"/>
    <property type="match status" value="1"/>
</dbReference>
<dbReference type="Pfam" id="PF01497">
    <property type="entry name" value="Peripla_BP_2"/>
    <property type="match status" value="1"/>
</dbReference>
<dbReference type="RefSeq" id="WP_245809532.1">
    <property type="nucleotide sequence ID" value="NZ_LT828559.1"/>
</dbReference>
<dbReference type="Gene3D" id="3.40.50.1980">
    <property type="entry name" value="Nitrogenase molybdenum iron protein domain"/>
    <property type="match status" value="2"/>
</dbReference>
<keyword evidence="1" id="KW-0812">Transmembrane</keyword>
<dbReference type="STRING" id="1246637.MTBBW1_2170016"/>
<evidence type="ECO:0000256" key="1">
    <source>
        <dbReference type="SAM" id="Phobius"/>
    </source>
</evidence>
<sequence>MNRYNRFEKQVRCYKIKVGMNFALLLKIFVIIFSALLLNTYPELSYGAADSCDDQSNILLDKVKSEEAMLQTLPLITDSSGRKIDVASPFKRIISLYGAHTENLFYLGLDKEIIGVAPKESYPEQAKLKPWFSYHDGPEKFLAASPDLVLVRPMIERGYPSLIDRLEKSGITVVSLQPANVEEMLEYWKTLGLLTGRKEESLTMVEEFKKRVNHYESLTAHLEDAQRQKVYFEAIHSKMKTFTPGSIALFALKTAGGINVADDAESSRGSNIGNYGKERILSRASEIDVFLAQKGVMNHTSVEIIKNEPGFGIIKAVKNGQIYIVDEMTVSRPCFRLLQGIERIGEILYPEQFRQLPEKKESTRGKNNE</sequence>
<evidence type="ECO:0000259" key="2">
    <source>
        <dbReference type="PROSITE" id="PS50983"/>
    </source>
</evidence>
<dbReference type="GO" id="GO:0071281">
    <property type="term" value="P:cellular response to iron ion"/>
    <property type="evidence" value="ECO:0007669"/>
    <property type="project" value="TreeGrafter"/>
</dbReference>
<dbReference type="InterPro" id="IPR050902">
    <property type="entry name" value="ABC_Transporter_SBP"/>
</dbReference>
<protein>
    <submittedName>
        <fullName evidence="3">Fe(III) ABC-type transporter, periplasmic substrate-binding protein (Modular protein)</fullName>
    </submittedName>
</protein>
<keyword evidence="1" id="KW-0472">Membrane</keyword>
<keyword evidence="1" id="KW-1133">Transmembrane helix</keyword>
<dbReference type="EMBL" id="FWEV01000132">
    <property type="protein sequence ID" value="SLM30245.1"/>
    <property type="molecule type" value="Genomic_DNA"/>
</dbReference>
<gene>
    <name evidence="3" type="ORF">MTBBW1_2170016</name>
</gene>
<dbReference type="InterPro" id="IPR002491">
    <property type="entry name" value="ABC_transptr_periplasmic_BD"/>
</dbReference>
<accession>A0A1W1HCZ0</accession>
<dbReference type="PANTHER" id="PTHR30535:SF34">
    <property type="entry name" value="MOLYBDATE-BINDING PROTEIN MOLA"/>
    <property type="match status" value="1"/>
</dbReference>
<evidence type="ECO:0000313" key="4">
    <source>
        <dbReference type="Proteomes" id="UP000191931"/>
    </source>
</evidence>
<name>A0A1W1HCZ0_9BACT</name>
<feature type="transmembrane region" description="Helical" evidence="1">
    <location>
        <begin position="21"/>
        <end position="41"/>
    </location>
</feature>
<dbReference type="PANTHER" id="PTHR30535">
    <property type="entry name" value="VITAMIN B12-BINDING PROTEIN"/>
    <property type="match status" value="1"/>
</dbReference>
<keyword evidence="4" id="KW-1185">Reference proteome</keyword>
<dbReference type="Proteomes" id="UP000191931">
    <property type="component" value="Unassembled WGS sequence"/>
</dbReference>